<evidence type="ECO:0000313" key="4">
    <source>
        <dbReference type="EMBL" id="CAL1355251.1"/>
    </source>
</evidence>
<dbReference type="PANTHER" id="PTHR43650">
    <property type="entry name" value="PYROPHOSPHATE--FRUCTOSE 6-PHOSPHATE 1-PHOSPHOTRANSFERASE"/>
    <property type="match status" value="1"/>
</dbReference>
<dbReference type="Proteomes" id="UP001497516">
    <property type="component" value="Chromosome 1"/>
</dbReference>
<keyword evidence="5" id="KW-1185">Reference proteome</keyword>
<dbReference type="GO" id="GO:0003872">
    <property type="term" value="F:6-phosphofructokinase activity"/>
    <property type="evidence" value="ECO:0007669"/>
    <property type="project" value="InterPro"/>
</dbReference>
<feature type="transmembrane region" description="Helical" evidence="3">
    <location>
        <begin position="115"/>
        <end position="134"/>
    </location>
</feature>
<dbReference type="PANTHER" id="PTHR43650:SF17">
    <property type="entry name" value="PYROPHOSPHATE--FRUCTOSE 6-PHOSPHATE 1-PHOSPHOTRANSFERASE SUBUNIT ALPHA 1"/>
    <property type="match status" value="1"/>
</dbReference>
<keyword evidence="2" id="KW-0324">Glycolysis</keyword>
<evidence type="ECO:0000256" key="1">
    <source>
        <dbReference type="ARBA" id="ARBA00022490"/>
    </source>
</evidence>
<keyword evidence="3" id="KW-0472">Membrane</keyword>
<dbReference type="InterPro" id="IPR035966">
    <property type="entry name" value="PKF_sf"/>
</dbReference>
<organism evidence="4 5">
    <name type="scientific">Linum trigynum</name>
    <dbReference type="NCBI Taxonomy" id="586398"/>
    <lineage>
        <taxon>Eukaryota</taxon>
        <taxon>Viridiplantae</taxon>
        <taxon>Streptophyta</taxon>
        <taxon>Embryophyta</taxon>
        <taxon>Tracheophyta</taxon>
        <taxon>Spermatophyta</taxon>
        <taxon>Magnoliopsida</taxon>
        <taxon>eudicotyledons</taxon>
        <taxon>Gunneridae</taxon>
        <taxon>Pentapetalae</taxon>
        <taxon>rosids</taxon>
        <taxon>fabids</taxon>
        <taxon>Malpighiales</taxon>
        <taxon>Linaceae</taxon>
        <taxon>Linum</taxon>
    </lineage>
</organism>
<dbReference type="Gene3D" id="3.40.50.450">
    <property type="match status" value="1"/>
</dbReference>
<keyword evidence="1" id="KW-0963">Cytoplasm</keyword>
<keyword evidence="3" id="KW-1133">Transmembrane helix</keyword>
<evidence type="ECO:0000256" key="3">
    <source>
        <dbReference type="SAM" id="Phobius"/>
    </source>
</evidence>
<protein>
    <submittedName>
        <fullName evidence="4">Uncharacterized protein</fullName>
    </submittedName>
</protein>
<dbReference type="EMBL" id="OZ034813">
    <property type="protein sequence ID" value="CAL1355251.1"/>
    <property type="molecule type" value="Genomic_DNA"/>
</dbReference>
<dbReference type="SUPFAM" id="SSF53784">
    <property type="entry name" value="Phosphofructokinase"/>
    <property type="match status" value="1"/>
</dbReference>
<name>A0AAV2CH78_9ROSI</name>
<dbReference type="AlphaFoldDB" id="A0AAV2CH78"/>
<evidence type="ECO:0000256" key="2">
    <source>
        <dbReference type="ARBA" id="ARBA00023152"/>
    </source>
</evidence>
<gene>
    <name evidence="4" type="ORF">LTRI10_LOCUS3023</name>
</gene>
<dbReference type="GO" id="GO:0015979">
    <property type="term" value="P:photosynthesis"/>
    <property type="evidence" value="ECO:0007669"/>
    <property type="project" value="TreeGrafter"/>
</dbReference>
<sequence length="136" mass="14673">MLISSLNIHLTSWSEGLFAQKTLQIDDNILCTYKNQALAACTDLKLDALAIIGGVKSNTDAAQLAETFAAAGCPTKVVSVPVTSNGDLKNQFVETNVNSQLISNMCADALSAEKLLMLPWSALFNLIPIWSFLVKR</sequence>
<dbReference type="GO" id="GO:0005829">
    <property type="term" value="C:cytosol"/>
    <property type="evidence" value="ECO:0007669"/>
    <property type="project" value="TreeGrafter"/>
</dbReference>
<proteinExistence type="predicted"/>
<dbReference type="GO" id="GO:0047334">
    <property type="term" value="F:diphosphate-fructose-6-phosphate 1-phosphotransferase activity"/>
    <property type="evidence" value="ECO:0007669"/>
    <property type="project" value="TreeGrafter"/>
</dbReference>
<reference evidence="4 5" key="1">
    <citation type="submission" date="2024-04" db="EMBL/GenBank/DDBJ databases">
        <authorList>
            <person name="Fracassetti M."/>
        </authorList>
    </citation>
    <scope>NUCLEOTIDE SEQUENCE [LARGE SCALE GENOMIC DNA]</scope>
</reference>
<keyword evidence="3" id="KW-0812">Transmembrane</keyword>
<evidence type="ECO:0000313" key="5">
    <source>
        <dbReference type="Proteomes" id="UP001497516"/>
    </source>
</evidence>
<dbReference type="GO" id="GO:0009749">
    <property type="term" value="P:response to glucose"/>
    <property type="evidence" value="ECO:0007669"/>
    <property type="project" value="TreeGrafter"/>
</dbReference>
<accession>A0AAV2CH78</accession>